<dbReference type="Gene3D" id="1.10.1040.10">
    <property type="entry name" value="N-(1-d-carboxylethyl)-l-norvaline Dehydrogenase, domain 2"/>
    <property type="match status" value="1"/>
</dbReference>
<evidence type="ECO:0000256" key="4">
    <source>
        <dbReference type="RuleBase" id="RU362068"/>
    </source>
</evidence>
<keyword evidence="4" id="KW-0566">Pantothenate biosynthesis</keyword>
<evidence type="ECO:0000259" key="6">
    <source>
        <dbReference type="Pfam" id="PF08546"/>
    </source>
</evidence>
<comment type="pathway">
    <text evidence="4">Cofactor biosynthesis; (R)-pantothenate biosynthesis; (R)-pantoate from 3-methyl-2-oxobutanoate: step 2/2.</text>
</comment>
<dbReference type="EC" id="1.1.1.169" evidence="4"/>
<keyword evidence="3 4" id="KW-0560">Oxidoreductase</keyword>
<dbReference type="SUPFAM" id="SSF48179">
    <property type="entry name" value="6-phosphogluconate dehydrogenase C-terminal domain-like"/>
    <property type="match status" value="1"/>
</dbReference>
<evidence type="ECO:0000313" key="8">
    <source>
        <dbReference type="Proteomes" id="UP000199202"/>
    </source>
</evidence>
<dbReference type="EMBL" id="FNDJ01000014">
    <property type="protein sequence ID" value="SDK21174.1"/>
    <property type="molecule type" value="Genomic_DNA"/>
</dbReference>
<gene>
    <name evidence="7" type="ORF">SAMN05421869_114246</name>
</gene>
<comment type="catalytic activity">
    <reaction evidence="4">
        <text>(R)-pantoate + NADP(+) = 2-dehydropantoate + NADPH + H(+)</text>
        <dbReference type="Rhea" id="RHEA:16233"/>
        <dbReference type="ChEBI" id="CHEBI:11561"/>
        <dbReference type="ChEBI" id="CHEBI:15378"/>
        <dbReference type="ChEBI" id="CHEBI:15980"/>
        <dbReference type="ChEBI" id="CHEBI:57783"/>
        <dbReference type="ChEBI" id="CHEBI:58349"/>
        <dbReference type="EC" id="1.1.1.169"/>
    </reaction>
</comment>
<dbReference type="NCBIfam" id="TIGR00745">
    <property type="entry name" value="apbA_panE"/>
    <property type="match status" value="1"/>
</dbReference>
<dbReference type="InterPro" id="IPR003710">
    <property type="entry name" value="ApbA"/>
</dbReference>
<dbReference type="Pfam" id="PF08546">
    <property type="entry name" value="ApbA_C"/>
    <property type="match status" value="1"/>
</dbReference>
<name>A0A1G9A2V5_9ACTN</name>
<dbReference type="UniPathway" id="UPA00028">
    <property type="reaction ID" value="UER00004"/>
</dbReference>
<reference evidence="7 8" key="1">
    <citation type="submission" date="2016-10" db="EMBL/GenBank/DDBJ databases">
        <authorList>
            <person name="de Groot N.N."/>
        </authorList>
    </citation>
    <scope>NUCLEOTIDE SEQUENCE [LARGE SCALE GENOMIC DNA]</scope>
    <source>
        <strain evidence="7 8">CGMCC 4.6533</strain>
    </source>
</reference>
<keyword evidence="2 4" id="KW-0521">NADP</keyword>
<evidence type="ECO:0000259" key="5">
    <source>
        <dbReference type="Pfam" id="PF02558"/>
    </source>
</evidence>
<dbReference type="STRING" id="633440.SAMN05421869_114246"/>
<comment type="function">
    <text evidence="4">Catalyzes the NADPH-dependent reduction of ketopantoate into pantoic acid.</text>
</comment>
<keyword evidence="8" id="KW-1185">Reference proteome</keyword>
<dbReference type="PANTHER" id="PTHR21708:SF26">
    <property type="entry name" value="2-DEHYDROPANTOATE 2-REDUCTASE"/>
    <property type="match status" value="1"/>
</dbReference>
<dbReference type="InterPro" id="IPR013328">
    <property type="entry name" value="6PGD_dom2"/>
</dbReference>
<accession>A0A1G9A2V5</accession>
<feature type="domain" description="Ketopantoate reductase N-terminal" evidence="5">
    <location>
        <begin position="11"/>
        <end position="158"/>
    </location>
</feature>
<proteinExistence type="inferred from homology"/>
<dbReference type="PANTHER" id="PTHR21708">
    <property type="entry name" value="PROBABLE 2-DEHYDROPANTOATE 2-REDUCTASE"/>
    <property type="match status" value="1"/>
</dbReference>
<dbReference type="InterPro" id="IPR013332">
    <property type="entry name" value="KPR_N"/>
</dbReference>
<comment type="similarity">
    <text evidence="1 4">Belongs to the ketopantoate reductase family.</text>
</comment>
<dbReference type="GO" id="GO:0008677">
    <property type="term" value="F:2-dehydropantoate 2-reductase activity"/>
    <property type="evidence" value="ECO:0007669"/>
    <property type="project" value="UniProtKB-EC"/>
</dbReference>
<dbReference type="Proteomes" id="UP000199202">
    <property type="component" value="Unassembled WGS sequence"/>
</dbReference>
<dbReference type="GO" id="GO:0005737">
    <property type="term" value="C:cytoplasm"/>
    <property type="evidence" value="ECO:0007669"/>
    <property type="project" value="TreeGrafter"/>
</dbReference>
<dbReference type="Pfam" id="PF02558">
    <property type="entry name" value="ApbA"/>
    <property type="match status" value="1"/>
</dbReference>
<evidence type="ECO:0000256" key="2">
    <source>
        <dbReference type="ARBA" id="ARBA00022857"/>
    </source>
</evidence>
<dbReference type="InterPro" id="IPR036291">
    <property type="entry name" value="NAD(P)-bd_dom_sf"/>
</dbReference>
<dbReference type="FunFam" id="3.40.50.720:FF:000307">
    <property type="entry name" value="2-dehydropantoate 2-reductase"/>
    <property type="match status" value="1"/>
</dbReference>
<dbReference type="SUPFAM" id="SSF51735">
    <property type="entry name" value="NAD(P)-binding Rossmann-fold domains"/>
    <property type="match status" value="1"/>
</dbReference>
<dbReference type="AlphaFoldDB" id="A0A1G9A2V5"/>
<dbReference type="OrthoDB" id="9793586at2"/>
<dbReference type="Gene3D" id="3.40.50.720">
    <property type="entry name" value="NAD(P)-binding Rossmann-like Domain"/>
    <property type="match status" value="1"/>
</dbReference>
<dbReference type="InterPro" id="IPR008927">
    <property type="entry name" value="6-PGluconate_DH-like_C_sf"/>
</dbReference>
<dbReference type="GO" id="GO:0015940">
    <property type="term" value="P:pantothenate biosynthetic process"/>
    <property type="evidence" value="ECO:0007669"/>
    <property type="project" value="UniProtKB-UniPathway"/>
</dbReference>
<dbReference type="InterPro" id="IPR051402">
    <property type="entry name" value="KPR-Related"/>
</dbReference>
<dbReference type="FunFam" id="1.10.1040.10:FF:000017">
    <property type="entry name" value="2-dehydropantoate 2-reductase"/>
    <property type="match status" value="1"/>
</dbReference>
<sequence>MDTSQDGAGRILIVGAGATGGFFGARLVQAGRDVTFLVRPHRAAVLGERGLRITGLGERTLIEPRLITAEEITGAYDVILLSVKATELAQAIENVAPAVGQGTSIVPFLNGMAHLDALNARFGAASVLGGVVKVATTVNADGDIVRLAPMAELVIGEQSGQSSERLMDVYELLSAAGFDTAVAADIITAMWHKWAFIITVGALTCLARGSVGEIVAVPGGSGLGPAILAEAAAVSAAAGHPVPAGELDAITEMVTQSGSGFTSSMYRDVVAGRPTEAEHVFGDFVARARALSVSTPLLDLATLQLRVHQRRITKAS</sequence>
<evidence type="ECO:0000256" key="1">
    <source>
        <dbReference type="ARBA" id="ARBA00007870"/>
    </source>
</evidence>
<organism evidence="7 8">
    <name type="scientific">Nonomuraea jiangxiensis</name>
    <dbReference type="NCBI Taxonomy" id="633440"/>
    <lineage>
        <taxon>Bacteria</taxon>
        <taxon>Bacillati</taxon>
        <taxon>Actinomycetota</taxon>
        <taxon>Actinomycetes</taxon>
        <taxon>Streptosporangiales</taxon>
        <taxon>Streptosporangiaceae</taxon>
        <taxon>Nonomuraea</taxon>
    </lineage>
</organism>
<protein>
    <recommendedName>
        <fullName evidence="4">2-dehydropantoate 2-reductase</fullName>
        <ecNumber evidence="4">1.1.1.169</ecNumber>
    </recommendedName>
    <alternativeName>
        <fullName evidence="4">Ketopantoate reductase</fullName>
    </alternativeName>
</protein>
<evidence type="ECO:0000313" key="7">
    <source>
        <dbReference type="EMBL" id="SDK21174.1"/>
    </source>
</evidence>
<dbReference type="RefSeq" id="WP_090938779.1">
    <property type="nucleotide sequence ID" value="NZ_FNDJ01000014.1"/>
</dbReference>
<evidence type="ECO:0000256" key="3">
    <source>
        <dbReference type="ARBA" id="ARBA00023002"/>
    </source>
</evidence>
<feature type="domain" description="Ketopantoate reductase C-terminal" evidence="6">
    <location>
        <begin position="185"/>
        <end position="306"/>
    </location>
</feature>
<dbReference type="InterPro" id="IPR013752">
    <property type="entry name" value="KPA_reductase"/>
</dbReference>